<proteinExistence type="predicted"/>
<name>A0A6J5M6R0_9CAUD</name>
<gene>
    <name evidence="2" type="ORF">UFOVP412_39</name>
</gene>
<protein>
    <submittedName>
        <fullName evidence="2">Phage_term_2, phage terminase, large subunit, PBSX family</fullName>
    </submittedName>
</protein>
<dbReference type="Pfam" id="PF04466">
    <property type="entry name" value="Terminase_3"/>
    <property type="match status" value="1"/>
</dbReference>
<evidence type="ECO:0000313" key="2">
    <source>
        <dbReference type="EMBL" id="CAB4141143.1"/>
    </source>
</evidence>
<dbReference type="Gene3D" id="3.40.50.300">
    <property type="entry name" value="P-loop containing nucleotide triphosphate hydrolases"/>
    <property type="match status" value="1"/>
</dbReference>
<dbReference type="InterPro" id="IPR035412">
    <property type="entry name" value="Terminase_L_N"/>
</dbReference>
<dbReference type="NCBIfam" id="TIGR01547">
    <property type="entry name" value="phage_term_2"/>
    <property type="match status" value="1"/>
</dbReference>
<dbReference type="PANTHER" id="PTHR39184">
    <property type="match status" value="1"/>
</dbReference>
<organism evidence="2">
    <name type="scientific">uncultured Caudovirales phage</name>
    <dbReference type="NCBI Taxonomy" id="2100421"/>
    <lineage>
        <taxon>Viruses</taxon>
        <taxon>Duplodnaviria</taxon>
        <taxon>Heunggongvirae</taxon>
        <taxon>Uroviricota</taxon>
        <taxon>Caudoviricetes</taxon>
        <taxon>Peduoviridae</taxon>
        <taxon>Maltschvirus</taxon>
        <taxon>Maltschvirus maltsch</taxon>
    </lineage>
</organism>
<dbReference type="Gene3D" id="3.30.420.240">
    <property type="match status" value="1"/>
</dbReference>
<reference evidence="2" key="1">
    <citation type="submission" date="2020-04" db="EMBL/GenBank/DDBJ databases">
        <authorList>
            <person name="Chiriac C."/>
            <person name="Salcher M."/>
            <person name="Ghai R."/>
            <person name="Kavagutti S V."/>
        </authorList>
    </citation>
    <scope>NUCLEOTIDE SEQUENCE</scope>
</reference>
<dbReference type="PANTHER" id="PTHR39184:SF1">
    <property type="entry name" value="PBSX PHAGE TERMINASE LARGE SUBUNIT"/>
    <property type="match status" value="1"/>
</dbReference>
<feature type="domain" description="Phage terminase large subunit N-terminal" evidence="1">
    <location>
        <begin position="18"/>
        <end position="219"/>
    </location>
</feature>
<evidence type="ECO:0000259" key="1">
    <source>
        <dbReference type="Pfam" id="PF04466"/>
    </source>
</evidence>
<dbReference type="EMBL" id="LR796387">
    <property type="protein sequence ID" value="CAB4141143.1"/>
    <property type="molecule type" value="Genomic_DNA"/>
</dbReference>
<accession>A0A6J5M6R0</accession>
<dbReference type="InterPro" id="IPR052380">
    <property type="entry name" value="Viral_DNA_packaging_terminase"/>
</dbReference>
<dbReference type="InterPro" id="IPR027417">
    <property type="entry name" value="P-loop_NTPase"/>
</dbReference>
<sequence>MPEMTVPRKLLPLIQKPKRFKIVIGGRGSGKSQSVGDICLMDAQTKGIRTACFREFQVTMDDSVQSLLAAEIERLDLTGFRVQANVIQHNGDDAFKFRGLARNPEGIKSMHGFKRFWVEEAQTISFDSLKALTPTLRTEDSEIWMTGNPRHSSDVFSQRFIKPWEKQLRRDKYYEDDLHLVIWVNYDDNPFFPQVLESERAYDKENLSTALYRHIWLGEYYDEVEDSIIPVEWFDAAIDAHEKLGFRPEGAVIASHDPSDEGGDTKGLAIRRGSVVLDVKEKVTGDSNEGMDWALEEARKAGADWFVWDCDGMGISLKRQVEQALTATKIQWWMFKGSESPDDAEAIYASDTGQQKTNGDTFFNKRAQYWWKLRERFEASWRAVKQKKYTNPDEMISLSSSIENLDQLRAEVCRIPLKRNNNGKIQIMSKLEMAKKPYQLPSPNMGDSLMMSMFSPKVQAQVKQIKFAGWGR</sequence>
<dbReference type="InterPro" id="IPR006437">
    <property type="entry name" value="Phage_terminase_lsu"/>
</dbReference>